<dbReference type="EMBL" id="AP027080">
    <property type="protein sequence ID" value="BDU74939.1"/>
    <property type="molecule type" value="Genomic_DNA"/>
</dbReference>
<dbReference type="RefSeq" id="WP_316413620.1">
    <property type="nucleotide sequence ID" value="NZ_AP027080.1"/>
</dbReference>
<gene>
    <name evidence="10" type="ORF">METEAL_41130</name>
</gene>
<keyword evidence="3" id="KW-0547">Nucleotide-binding</keyword>
<proteinExistence type="predicted"/>
<name>A0AA48GRQ7_9BACT</name>
<dbReference type="InterPro" id="IPR011527">
    <property type="entry name" value="ABC1_TM_dom"/>
</dbReference>
<dbReference type="Gene3D" id="3.40.50.300">
    <property type="entry name" value="P-loop containing nucleotide triphosphate hydrolases"/>
    <property type="match status" value="1"/>
</dbReference>
<dbReference type="GO" id="GO:0005524">
    <property type="term" value="F:ATP binding"/>
    <property type="evidence" value="ECO:0007669"/>
    <property type="project" value="UniProtKB-KW"/>
</dbReference>
<evidence type="ECO:0000256" key="4">
    <source>
        <dbReference type="ARBA" id="ARBA00022840"/>
    </source>
</evidence>
<evidence type="ECO:0000256" key="6">
    <source>
        <dbReference type="ARBA" id="ARBA00023136"/>
    </source>
</evidence>
<dbReference type="GO" id="GO:0140359">
    <property type="term" value="F:ABC-type transporter activity"/>
    <property type="evidence" value="ECO:0007669"/>
    <property type="project" value="InterPro"/>
</dbReference>
<dbReference type="PANTHER" id="PTHR24221:SF654">
    <property type="entry name" value="ATP-BINDING CASSETTE SUB-FAMILY B MEMBER 6"/>
    <property type="match status" value="1"/>
</dbReference>
<keyword evidence="4" id="KW-0067">ATP-binding</keyword>
<organism evidence="10 11">
    <name type="scientific">Mesoterricola silvestris</name>
    <dbReference type="NCBI Taxonomy" id="2927979"/>
    <lineage>
        <taxon>Bacteria</taxon>
        <taxon>Pseudomonadati</taxon>
        <taxon>Acidobacteriota</taxon>
        <taxon>Holophagae</taxon>
        <taxon>Holophagales</taxon>
        <taxon>Holophagaceae</taxon>
        <taxon>Mesoterricola</taxon>
    </lineage>
</organism>
<feature type="transmembrane region" description="Helical" evidence="7">
    <location>
        <begin position="143"/>
        <end position="167"/>
    </location>
</feature>
<feature type="domain" description="ABC transporter" evidence="8">
    <location>
        <begin position="457"/>
        <end position="652"/>
    </location>
</feature>
<evidence type="ECO:0000259" key="9">
    <source>
        <dbReference type="PROSITE" id="PS50929"/>
    </source>
</evidence>
<dbReference type="Proteomes" id="UP001238179">
    <property type="component" value="Chromosome"/>
</dbReference>
<dbReference type="KEGG" id="msil:METEAL_41130"/>
<feature type="transmembrane region" description="Helical" evidence="7">
    <location>
        <begin position="259"/>
        <end position="278"/>
    </location>
</feature>
<keyword evidence="5 7" id="KW-1133">Transmembrane helix</keyword>
<evidence type="ECO:0000256" key="1">
    <source>
        <dbReference type="ARBA" id="ARBA00004651"/>
    </source>
</evidence>
<evidence type="ECO:0000256" key="5">
    <source>
        <dbReference type="ARBA" id="ARBA00022989"/>
    </source>
</evidence>
<dbReference type="GO" id="GO:0005886">
    <property type="term" value="C:plasma membrane"/>
    <property type="evidence" value="ECO:0007669"/>
    <property type="project" value="UniProtKB-SubCell"/>
</dbReference>
<protein>
    <submittedName>
        <fullName evidence="10">ABC transporter</fullName>
    </submittedName>
</protein>
<dbReference type="PROSITE" id="PS50929">
    <property type="entry name" value="ABC_TM1F"/>
    <property type="match status" value="1"/>
</dbReference>
<feature type="transmembrane region" description="Helical" evidence="7">
    <location>
        <begin position="179"/>
        <end position="199"/>
    </location>
</feature>
<accession>A0AA48GRQ7</accession>
<dbReference type="InterPro" id="IPR039421">
    <property type="entry name" value="Type_1_exporter"/>
</dbReference>
<dbReference type="InterPro" id="IPR003439">
    <property type="entry name" value="ABC_transporter-like_ATP-bd"/>
</dbReference>
<comment type="subcellular location">
    <subcellularLocation>
        <location evidence="1">Cell membrane</location>
        <topology evidence="1">Multi-pass membrane protein</topology>
    </subcellularLocation>
</comment>
<dbReference type="PROSITE" id="PS50893">
    <property type="entry name" value="ABC_TRANSPORTER_2"/>
    <property type="match status" value="1"/>
</dbReference>
<reference evidence="11" key="1">
    <citation type="journal article" date="2023" name="Int. J. Syst. Evol. Microbiol.">
        <title>Mesoterricola silvestris gen. nov., sp. nov., Mesoterricola sediminis sp. nov., Geothrix oryzae sp. nov., Geothrix edaphica sp. nov., Geothrix rubra sp. nov., and Geothrix limicola sp. nov., six novel members of Acidobacteriota isolated from soils.</title>
        <authorList>
            <person name="Itoh H."/>
            <person name="Sugisawa Y."/>
            <person name="Mise K."/>
            <person name="Xu Z."/>
            <person name="Kuniyasu M."/>
            <person name="Ushijima N."/>
            <person name="Kawano K."/>
            <person name="Kobayashi E."/>
            <person name="Shiratori Y."/>
            <person name="Masuda Y."/>
            <person name="Senoo K."/>
        </authorList>
    </citation>
    <scope>NUCLEOTIDE SEQUENCE [LARGE SCALE GENOMIC DNA]</scope>
    <source>
        <strain evidence="11">W79</strain>
    </source>
</reference>
<keyword evidence="11" id="KW-1185">Reference proteome</keyword>
<dbReference type="SUPFAM" id="SSF52540">
    <property type="entry name" value="P-loop containing nucleoside triphosphate hydrolases"/>
    <property type="match status" value="1"/>
</dbReference>
<evidence type="ECO:0000256" key="2">
    <source>
        <dbReference type="ARBA" id="ARBA00022692"/>
    </source>
</evidence>
<dbReference type="Pfam" id="PF00005">
    <property type="entry name" value="ABC_tran"/>
    <property type="match status" value="1"/>
</dbReference>
<dbReference type="AlphaFoldDB" id="A0AA48GRQ7"/>
<dbReference type="Pfam" id="PF00664">
    <property type="entry name" value="ABC_membrane"/>
    <property type="match status" value="1"/>
</dbReference>
<dbReference type="PANTHER" id="PTHR24221">
    <property type="entry name" value="ATP-BINDING CASSETTE SUB-FAMILY B"/>
    <property type="match status" value="1"/>
</dbReference>
<dbReference type="InterPro" id="IPR027417">
    <property type="entry name" value="P-loop_NTPase"/>
</dbReference>
<dbReference type="InterPro" id="IPR036640">
    <property type="entry name" value="ABC1_TM_sf"/>
</dbReference>
<keyword evidence="6 7" id="KW-0472">Membrane</keyword>
<feature type="domain" description="ABC transmembrane type-1" evidence="9">
    <location>
        <begin position="148"/>
        <end position="417"/>
    </location>
</feature>
<dbReference type="SMART" id="SM00382">
    <property type="entry name" value="AAA"/>
    <property type="match status" value="1"/>
</dbReference>
<feature type="transmembrane region" description="Helical" evidence="7">
    <location>
        <begin position="368"/>
        <end position="387"/>
    </location>
</feature>
<keyword evidence="2 7" id="KW-0812">Transmembrane</keyword>
<evidence type="ECO:0000313" key="10">
    <source>
        <dbReference type="EMBL" id="BDU74939.1"/>
    </source>
</evidence>
<dbReference type="SUPFAM" id="SSF90123">
    <property type="entry name" value="ABC transporter transmembrane region"/>
    <property type="match status" value="1"/>
</dbReference>
<dbReference type="GO" id="GO:0034040">
    <property type="term" value="F:ATPase-coupled lipid transmembrane transporter activity"/>
    <property type="evidence" value="ECO:0007669"/>
    <property type="project" value="TreeGrafter"/>
</dbReference>
<sequence length="652" mass="69670">MAEPAPLAGFPPEEALGRLLARLGHEGGRQAFRDGLDPGPDRMIEALEDRGLQGRAARLDSRDLAYLERPTLVELREGTWVLLLDGPSGSFSVETPGGVRTLDPEALAERISGRALDLSPALPPGATLWARLKPLFLRQPRSLLQLGAALLMLQALALVLPATTALILDRALPDGASSLLALGVAGMFLATVHQVWIGWIQERVVLFFSTRLAVSAERGFLEHALRCPFPFLQSRTLGDLLQAFGGFAAARDLLPARTVGVFLSGAMGFLYLLAMFALLPGASLVILLVTALLALPTLALGRVQARLQARQVEAAAREHGLLIELVTGIATLKGSGTEARALDRWRGRRRAVLGLELTRSRLNLASDLVLGLVSQALAIGLFIHGGLRLLEGSLKPGTLFAFLQLSSGFTSSFLAVVHTALTLLILKPQLAKAQEILSREPDPRPRRDSPTPGPVPAVLEDVGFRYTPSSPWVLQGYDLRVDPGEKATLAGPSGFGKTTVLRLLAGLHVPERGRVRVAGRDPREVRHDLVYLPQFVRIFGGSILENLRIYACGAPLERLMEAAGPTGLQALVDTLPMGYRTLLPPGGRNLSGGQRQLIALTGALASGRPLLLLDEALANLDAAHAAPLRTLLAQGPWTLVSANPGEPGGTFR</sequence>
<evidence type="ECO:0000313" key="11">
    <source>
        <dbReference type="Proteomes" id="UP001238179"/>
    </source>
</evidence>
<evidence type="ECO:0000259" key="8">
    <source>
        <dbReference type="PROSITE" id="PS50893"/>
    </source>
</evidence>
<feature type="transmembrane region" description="Helical" evidence="7">
    <location>
        <begin position="399"/>
        <end position="426"/>
    </location>
</feature>
<evidence type="ECO:0000256" key="7">
    <source>
        <dbReference type="SAM" id="Phobius"/>
    </source>
</evidence>
<dbReference type="GO" id="GO:0016887">
    <property type="term" value="F:ATP hydrolysis activity"/>
    <property type="evidence" value="ECO:0007669"/>
    <property type="project" value="InterPro"/>
</dbReference>
<evidence type="ECO:0000256" key="3">
    <source>
        <dbReference type="ARBA" id="ARBA00022741"/>
    </source>
</evidence>
<feature type="transmembrane region" description="Helical" evidence="7">
    <location>
        <begin position="284"/>
        <end position="301"/>
    </location>
</feature>
<dbReference type="Gene3D" id="1.20.1560.10">
    <property type="entry name" value="ABC transporter type 1, transmembrane domain"/>
    <property type="match status" value="1"/>
</dbReference>
<dbReference type="InterPro" id="IPR003593">
    <property type="entry name" value="AAA+_ATPase"/>
</dbReference>